<protein>
    <submittedName>
        <fullName evidence="2">Uncharacterized protein</fullName>
    </submittedName>
</protein>
<dbReference type="WBParaSite" id="nRc.2.0.1.t29185-RA">
    <property type="protein sequence ID" value="nRc.2.0.1.t29185-RA"/>
    <property type="gene ID" value="nRc.2.0.1.g29185"/>
</dbReference>
<reference evidence="2" key="1">
    <citation type="submission" date="2022-11" db="UniProtKB">
        <authorList>
            <consortium name="WormBaseParasite"/>
        </authorList>
    </citation>
    <scope>IDENTIFICATION</scope>
</reference>
<evidence type="ECO:0000313" key="1">
    <source>
        <dbReference type="Proteomes" id="UP000887565"/>
    </source>
</evidence>
<dbReference type="AlphaFoldDB" id="A0A915JSA2"/>
<organism evidence="1 2">
    <name type="scientific">Romanomermis culicivorax</name>
    <name type="common">Nematode worm</name>
    <dbReference type="NCBI Taxonomy" id="13658"/>
    <lineage>
        <taxon>Eukaryota</taxon>
        <taxon>Metazoa</taxon>
        <taxon>Ecdysozoa</taxon>
        <taxon>Nematoda</taxon>
        <taxon>Enoplea</taxon>
        <taxon>Dorylaimia</taxon>
        <taxon>Mermithida</taxon>
        <taxon>Mermithoidea</taxon>
        <taxon>Mermithidae</taxon>
        <taxon>Romanomermis</taxon>
    </lineage>
</organism>
<dbReference type="Proteomes" id="UP000887565">
    <property type="component" value="Unplaced"/>
</dbReference>
<sequence length="94" mass="10956">MQISRISTAHGTVYVCCNKATSDDERLKHDPMSFSHGDLVVFIFPHFSATKTVLSSRRFTDHNSILGRTTILEESNQEFRFFDHQEFQLKLKMF</sequence>
<keyword evidence="1" id="KW-1185">Reference proteome</keyword>
<evidence type="ECO:0000313" key="2">
    <source>
        <dbReference type="WBParaSite" id="nRc.2.0.1.t29185-RA"/>
    </source>
</evidence>
<name>A0A915JSA2_ROMCU</name>
<accession>A0A915JSA2</accession>
<proteinExistence type="predicted"/>